<dbReference type="RefSeq" id="WP_090336690.1">
    <property type="nucleotide sequence ID" value="NZ_FNXY01000005.1"/>
</dbReference>
<reference evidence="1 2" key="1">
    <citation type="submission" date="2016-10" db="EMBL/GenBank/DDBJ databases">
        <authorList>
            <person name="de Groot N.N."/>
        </authorList>
    </citation>
    <scope>NUCLEOTIDE SEQUENCE [LARGE SCALE GENOMIC DNA]</scope>
    <source>
        <strain evidence="1 2">DSM 19938</strain>
    </source>
</reference>
<gene>
    <name evidence="1" type="ORF">SAMN04487995_3180</name>
</gene>
<dbReference type="OrthoDB" id="9760715at2"/>
<dbReference type="EMBL" id="FNXY01000005">
    <property type="protein sequence ID" value="SEJ09308.1"/>
    <property type="molecule type" value="Genomic_DNA"/>
</dbReference>
<organism evidence="1 2">
    <name type="scientific">Dyadobacter koreensis</name>
    <dbReference type="NCBI Taxonomy" id="408657"/>
    <lineage>
        <taxon>Bacteria</taxon>
        <taxon>Pseudomonadati</taxon>
        <taxon>Bacteroidota</taxon>
        <taxon>Cytophagia</taxon>
        <taxon>Cytophagales</taxon>
        <taxon>Spirosomataceae</taxon>
        <taxon>Dyadobacter</taxon>
    </lineage>
</organism>
<protein>
    <recommendedName>
        <fullName evidence="3">SWIM-type domain-containing protein</fullName>
    </recommendedName>
</protein>
<dbReference type="STRING" id="408657.SAMN04487995_3180"/>
<keyword evidence="2" id="KW-1185">Reference proteome</keyword>
<evidence type="ECO:0000313" key="1">
    <source>
        <dbReference type="EMBL" id="SEJ09308.1"/>
    </source>
</evidence>
<accession>A0A1H6VX92</accession>
<evidence type="ECO:0008006" key="3">
    <source>
        <dbReference type="Google" id="ProtNLM"/>
    </source>
</evidence>
<dbReference type="Proteomes" id="UP000199532">
    <property type="component" value="Unassembled WGS sequence"/>
</dbReference>
<name>A0A1H6VX92_9BACT</name>
<evidence type="ECO:0000313" key="2">
    <source>
        <dbReference type="Proteomes" id="UP000199532"/>
    </source>
</evidence>
<proteinExistence type="predicted"/>
<dbReference type="AlphaFoldDB" id="A0A1H6VX92"/>
<sequence length="580" mass="67369">MNLKNFHQELPRIILQRGKNYYYEGAVISLEEEETGLWTASVEGSEIYLVEVMLGEGGEIDSFLCDCPHDADVFKHIVAVFYELKDKVKTIQFKPAAQPKMGAFDDILENLAEAELKGFVAYYASDNKDFKRQFELYFVNKHKGTDVKRQYADLVKKAIRSAIDRRFKDYYSSNDLAQAMNAILAKARQAIHLNNFQDASIIVCTVLSQLAADAVPEIDDSSGYLGDTILDAVLLIQEIAKSTKISSEIKEQLFLFLNEELSKDVYFDYGDFGYELFNTFRYLAIQLGRVEDFLISASRSETNDHEEEEDNYTAEYFLIQKLLLFRETGNTAEREKLIHENLNFVEVRKELLSELLERKDYISAKKLITEGIVIAENKEHPGTVTEWKRRLLEIAIIEEDIEAIRHYSLQFAFDQGFDCNYYRAWKNTFPESEQEAAFFKLVAKLTSEINMQAKEHLHHAWWSPSYHLLKVLAPLYIEEKKWESLYRVVESYPRLDVLFEYLPYLAVRFESELSDLFIPALILDGEKANSRREYANLAYNMLEIMKQMPGSRSKIIEAAQALREKYPKRSAMIDELKKLR</sequence>